<feature type="coiled-coil region" evidence="1">
    <location>
        <begin position="712"/>
        <end position="771"/>
    </location>
</feature>
<dbReference type="GO" id="GO:0032007">
    <property type="term" value="P:negative regulation of TOR signaling"/>
    <property type="evidence" value="ECO:0007669"/>
    <property type="project" value="TreeGrafter"/>
</dbReference>
<proteinExistence type="predicted"/>
<reference evidence="3 4" key="1">
    <citation type="journal article" date="2023" name="Arcadia Sci">
        <title>De novo assembly of a long-read Amblyomma americanum tick genome.</title>
        <authorList>
            <person name="Chou S."/>
            <person name="Poskanzer K.E."/>
            <person name="Rollins M."/>
            <person name="Thuy-Boun P.S."/>
        </authorList>
    </citation>
    <scope>NUCLEOTIDE SEQUENCE [LARGE SCALE GENOMIC DNA]</scope>
    <source>
        <strain evidence="3">F_SG_1</strain>
        <tissue evidence="3">Salivary glands</tissue>
    </source>
</reference>
<gene>
    <name evidence="3" type="ORF">V5799_027287</name>
</gene>
<accession>A0AAQ4DG53</accession>
<evidence type="ECO:0000313" key="3">
    <source>
        <dbReference type="EMBL" id="KAK8761443.1"/>
    </source>
</evidence>
<feature type="coiled-coil region" evidence="1">
    <location>
        <begin position="869"/>
        <end position="903"/>
    </location>
</feature>
<sequence length="1042" mass="116000">MALPPELLTSLESCDGRDVEEIKQLVNESLANNKDASILSTLVECYLSSRSQRCLDVLVAIRESNAKYLFDKLQDCLKGKTRHSTLKLITNIVHRQPPWLHHITSHRILSHILAVIRNDTEPVHIVQASVIIFSLMPMLPVQFGTSALQETFEAFSALAALCTRKPSHVHESHVVYLKLSLQILFQYLYGMYPCNFLAFLRGYYGNQDYSRESLTVYTKTIRPLLQKTRVHPLLVTASKDAELSSARFVPVSAILCPLLRDEISRTESFLHRHLKQQSTWKKMQPYDILMECGHHTLDPKEHVTDDDEASSPPPVAASGSTATSPLPLLQPPKGSLAKGEPVIASSVLSAPCWSPVESCDLAPAWRTVGYSRSLSREKPYENTEAGLPLDLAVEATPEETGCVEKTTVESEVARSITSATKDDIPLRDLGNKAPLHSSDAACATEKPVPPAAAGGTSTVGSEMHFFSTTNNLTTEPHNSVSELPEYQEQQQLAHSMDRLRYFSQCPVRCCSSSRGRPSSRSTLERSRSCPRLQEPFVRPRHPAENSDQGNSVDACSPRRAFAAPTAESSLPPEQCVQEEVPQPKDVSAPEDPFSVLLPFSLPGRQQGAGDASCLALSDMSPSELLEKHLQLASSCYMQHALLAKKGEQLIGEGDDKLEEVECLKGQVCLLYAVLLYERHRRDIHMERNRRLLAKAKKILALEEETAAYKDQLYLLELEIENYKERLQKSSQEAKKEKSELEGTIKLLESKMTELHAKNEVLTRENRSMAEQVRHTESARAALQKVVDHNASDLMELDMELETARSRAAMSNSYRQQVESLQKELVALGEMYKRLEARLQASEPRPQVEAELAILQQAALNEVADIKHQLEAKQVQVESLSTRVKQLEAAVANRDGKVQDLMEQLKRTDAIHKEQLQCKVGRIEALTNLCQRLEMLLVDAHHCTDQRREPGSEASGGFDDVCAGMELDGSSPTVDPTGLLGSYTSNTEMTPVSDMLKEAEEALYSPERHHSPLLEELELSGTVQVSEEKPETSATCEKTDDMQ</sequence>
<organism evidence="3 4">
    <name type="scientific">Amblyomma americanum</name>
    <name type="common">Lone star tick</name>
    <dbReference type="NCBI Taxonomy" id="6943"/>
    <lineage>
        <taxon>Eukaryota</taxon>
        <taxon>Metazoa</taxon>
        <taxon>Ecdysozoa</taxon>
        <taxon>Arthropoda</taxon>
        <taxon>Chelicerata</taxon>
        <taxon>Arachnida</taxon>
        <taxon>Acari</taxon>
        <taxon>Parasitiformes</taxon>
        <taxon>Ixodida</taxon>
        <taxon>Ixodoidea</taxon>
        <taxon>Ixodidae</taxon>
        <taxon>Amblyomminae</taxon>
        <taxon>Amblyomma</taxon>
    </lineage>
</organism>
<protein>
    <submittedName>
        <fullName evidence="3">Uncharacterized protein</fullName>
    </submittedName>
</protein>
<comment type="caution">
    <text evidence="3">The sequence shown here is derived from an EMBL/GenBank/DDBJ whole genome shotgun (WGS) entry which is preliminary data.</text>
</comment>
<dbReference type="Pfam" id="PF04388">
    <property type="entry name" value="Hamartin"/>
    <property type="match status" value="3"/>
</dbReference>
<evidence type="ECO:0000256" key="2">
    <source>
        <dbReference type="SAM" id="MobiDB-lite"/>
    </source>
</evidence>
<dbReference type="GO" id="GO:0008285">
    <property type="term" value="P:negative regulation of cell population proliferation"/>
    <property type="evidence" value="ECO:0007669"/>
    <property type="project" value="TreeGrafter"/>
</dbReference>
<dbReference type="PANTHER" id="PTHR15154:SF2">
    <property type="entry name" value="HAMARTIN"/>
    <property type="match status" value="1"/>
</dbReference>
<dbReference type="EMBL" id="JARKHS020031162">
    <property type="protein sequence ID" value="KAK8761443.1"/>
    <property type="molecule type" value="Genomic_DNA"/>
</dbReference>
<keyword evidence="1" id="KW-0175">Coiled coil</keyword>
<dbReference type="AlphaFoldDB" id="A0AAQ4DG53"/>
<evidence type="ECO:0000256" key="1">
    <source>
        <dbReference type="SAM" id="Coils"/>
    </source>
</evidence>
<feature type="region of interest" description="Disordered" evidence="2">
    <location>
        <begin position="473"/>
        <end position="492"/>
    </location>
</feature>
<dbReference type="InterPro" id="IPR007483">
    <property type="entry name" value="Hamartin"/>
</dbReference>
<feature type="region of interest" description="Disordered" evidence="2">
    <location>
        <begin position="297"/>
        <end position="337"/>
    </location>
</feature>
<evidence type="ECO:0000313" key="4">
    <source>
        <dbReference type="Proteomes" id="UP001321473"/>
    </source>
</evidence>
<feature type="coiled-coil region" evidence="1">
    <location>
        <begin position="810"/>
        <end position="837"/>
    </location>
</feature>
<feature type="compositionally biased region" description="Low complexity" evidence="2">
    <location>
        <begin position="316"/>
        <end position="325"/>
    </location>
</feature>
<feature type="compositionally biased region" description="Basic and acidic residues" evidence="2">
    <location>
        <begin position="1025"/>
        <end position="1042"/>
    </location>
</feature>
<feature type="compositionally biased region" description="Low complexity" evidence="2">
    <location>
        <begin position="509"/>
        <end position="521"/>
    </location>
</feature>
<dbReference type="GO" id="GO:0051726">
    <property type="term" value="P:regulation of cell cycle"/>
    <property type="evidence" value="ECO:0007669"/>
    <property type="project" value="TreeGrafter"/>
</dbReference>
<name>A0AAQ4DG53_AMBAM</name>
<keyword evidence="4" id="KW-1185">Reference proteome</keyword>
<feature type="region of interest" description="Disordered" evidence="2">
    <location>
        <begin position="509"/>
        <end position="588"/>
    </location>
</feature>
<feature type="region of interest" description="Disordered" evidence="2">
    <location>
        <begin position="1018"/>
        <end position="1042"/>
    </location>
</feature>
<dbReference type="PANTHER" id="PTHR15154">
    <property type="entry name" value="HAMARTIN"/>
    <property type="match status" value="1"/>
</dbReference>
<dbReference type="Proteomes" id="UP001321473">
    <property type="component" value="Unassembled WGS sequence"/>
</dbReference>
<dbReference type="GO" id="GO:0033596">
    <property type="term" value="C:TSC1-TSC2 complex"/>
    <property type="evidence" value="ECO:0007669"/>
    <property type="project" value="TreeGrafter"/>
</dbReference>